<comment type="caution">
    <text evidence="1">The sequence shown here is derived from an EMBL/GenBank/DDBJ whole genome shotgun (WGS) entry which is preliminary data.</text>
</comment>
<protein>
    <submittedName>
        <fullName evidence="1">PilZ domain-containing protein</fullName>
    </submittedName>
</protein>
<dbReference type="Gene3D" id="2.40.10.220">
    <property type="entry name" value="predicted glycosyltransferase like domains"/>
    <property type="match status" value="1"/>
</dbReference>
<accession>A0ABR7N1U1</accession>
<organism evidence="1 2">
    <name type="scientific">Jutongia huaianensis</name>
    <dbReference type="NCBI Taxonomy" id="2763668"/>
    <lineage>
        <taxon>Bacteria</taxon>
        <taxon>Bacillati</taxon>
        <taxon>Bacillota</taxon>
        <taxon>Clostridia</taxon>
        <taxon>Lachnospirales</taxon>
        <taxon>Lachnospiraceae</taxon>
        <taxon>Jutongia</taxon>
    </lineage>
</organism>
<dbReference type="Proteomes" id="UP000606193">
    <property type="component" value="Unassembled WGS sequence"/>
</dbReference>
<keyword evidence="2" id="KW-1185">Reference proteome</keyword>
<sequence length="127" mass="14438">MTEQRRNIRIPVKMNLEVSDIFKQDNVKVSNINAPIKVTDICRDGIGFVTTSVLPIGFYFNSRLEFKNSNNAINCVVQIIRQSKSEDGLYHYGCTFTGMPAVFDYIFEEIEEEYRKAEAEANGTAAE</sequence>
<dbReference type="EMBL" id="JACRSX010000004">
    <property type="protein sequence ID" value="MBC8561968.1"/>
    <property type="molecule type" value="Genomic_DNA"/>
</dbReference>
<dbReference type="RefSeq" id="WP_249297547.1">
    <property type="nucleotide sequence ID" value="NZ_JACRSX010000004.1"/>
</dbReference>
<evidence type="ECO:0000313" key="1">
    <source>
        <dbReference type="EMBL" id="MBC8561968.1"/>
    </source>
</evidence>
<dbReference type="SUPFAM" id="SSF141371">
    <property type="entry name" value="PilZ domain-like"/>
    <property type="match status" value="1"/>
</dbReference>
<proteinExistence type="predicted"/>
<reference evidence="1 2" key="1">
    <citation type="submission" date="2020-08" db="EMBL/GenBank/DDBJ databases">
        <title>Genome public.</title>
        <authorList>
            <person name="Liu C."/>
            <person name="Sun Q."/>
        </authorList>
    </citation>
    <scope>NUCLEOTIDE SEQUENCE [LARGE SCALE GENOMIC DNA]</scope>
    <source>
        <strain evidence="1 2">NSJ-37</strain>
    </source>
</reference>
<evidence type="ECO:0000313" key="2">
    <source>
        <dbReference type="Proteomes" id="UP000606193"/>
    </source>
</evidence>
<gene>
    <name evidence="1" type="ORF">H8704_04860</name>
</gene>
<name>A0ABR7N1U1_9FIRM</name>